<dbReference type="Pfam" id="PF10628">
    <property type="entry name" value="CotE"/>
    <property type="match status" value="1"/>
</dbReference>
<dbReference type="OrthoDB" id="2374983at2"/>
<name>A0A1M4T2E9_9BACL</name>
<proteinExistence type="predicted"/>
<evidence type="ECO:0000313" key="2">
    <source>
        <dbReference type="Proteomes" id="UP000184476"/>
    </source>
</evidence>
<keyword evidence="1" id="KW-0167">Capsid protein</keyword>
<dbReference type="AlphaFoldDB" id="A0A1M4T2E9"/>
<protein>
    <submittedName>
        <fullName evidence="1">Spore coat protein E</fullName>
    </submittedName>
</protein>
<accession>A0A1M4T2E9</accession>
<keyword evidence="2" id="KW-1185">Reference proteome</keyword>
<reference evidence="1 2" key="1">
    <citation type="submission" date="2016-11" db="EMBL/GenBank/DDBJ databases">
        <authorList>
            <person name="Jaros S."/>
            <person name="Januszkiewicz K."/>
            <person name="Wedrychowicz H."/>
        </authorList>
    </citation>
    <scope>NUCLEOTIDE SEQUENCE [LARGE SCALE GENOMIC DNA]</scope>
    <source>
        <strain evidence="1 2">DSM 44666</strain>
    </source>
</reference>
<keyword evidence="1" id="KW-0946">Virion</keyword>
<dbReference type="Proteomes" id="UP000184476">
    <property type="component" value="Unassembled WGS sequence"/>
</dbReference>
<gene>
    <name evidence="1" type="ORF">SAMN05444392_101273</name>
</gene>
<evidence type="ECO:0000313" key="1">
    <source>
        <dbReference type="EMBL" id="SHE38600.1"/>
    </source>
</evidence>
<dbReference type="EMBL" id="FQVL01000001">
    <property type="protein sequence ID" value="SHE38600.1"/>
    <property type="molecule type" value="Genomic_DNA"/>
</dbReference>
<sequence length="193" mass="21737">MSNRERPHEYRQIITKALCGRGRKFCQEVHHVPAPDNINAILGAWVINHSYTAIKKDESVEVSGSYDINIWYSTKGNTKTDVVKETVNYEEQIPLIVFDESLQDSTLEVNVSVTQTPSCVEATLSGSEDIVVIRVEKEFVAELFGETKICVAVYPDEYSDVDDKGVYNESESGVHSDQYDDLDPELIIDDLND</sequence>
<dbReference type="STRING" id="112248.SAMN05444392_101273"/>
<dbReference type="RefSeq" id="WP_073150754.1">
    <property type="nucleotide sequence ID" value="NZ_FQVL01000001.1"/>
</dbReference>
<dbReference type="InterPro" id="IPR018901">
    <property type="entry name" value="Spore_coat_CotE"/>
</dbReference>
<organism evidence="1 2">
    <name type="scientific">Seinonella peptonophila</name>
    <dbReference type="NCBI Taxonomy" id="112248"/>
    <lineage>
        <taxon>Bacteria</taxon>
        <taxon>Bacillati</taxon>
        <taxon>Bacillota</taxon>
        <taxon>Bacilli</taxon>
        <taxon>Bacillales</taxon>
        <taxon>Thermoactinomycetaceae</taxon>
        <taxon>Seinonella</taxon>
    </lineage>
</organism>